<dbReference type="EMBL" id="VIIS01002117">
    <property type="protein sequence ID" value="KAF0288358.1"/>
    <property type="molecule type" value="Genomic_DNA"/>
</dbReference>
<dbReference type="InterPro" id="IPR032053">
    <property type="entry name" value="Ribosomal_mS34"/>
</dbReference>
<feature type="region of interest" description="Disordered" evidence="1">
    <location>
        <begin position="193"/>
        <end position="252"/>
    </location>
</feature>
<evidence type="ECO:0000313" key="2">
    <source>
        <dbReference type="EMBL" id="KAF0288358.1"/>
    </source>
</evidence>
<organism evidence="2 3">
    <name type="scientific">Amphibalanus amphitrite</name>
    <name type="common">Striped barnacle</name>
    <name type="synonym">Balanus amphitrite</name>
    <dbReference type="NCBI Taxonomy" id="1232801"/>
    <lineage>
        <taxon>Eukaryota</taxon>
        <taxon>Metazoa</taxon>
        <taxon>Ecdysozoa</taxon>
        <taxon>Arthropoda</taxon>
        <taxon>Crustacea</taxon>
        <taxon>Multicrustacea</taxon>
        <taxon>Cirripedia</taxon>
        <taxon>Thoracica</taxon>
        <taxon>Thoracicalcarea</taxon>
        <taxon>Balanomorpha</taxon>
        <taxon>Balanoidea</taxon>
        <taxon>Balanidae</taxon>
        <taxon>Amphibalaninae</taxon>
        <taxon>Amphibalanus</taxon>
    </lineage>
</organism>
<dbReference type="GO" id="GO:0003735">
    <property type="term" value="F:structural constituent of ribosome"/>
    <property type="evidence" value="ECO:0007669"/>
    <property type="project" value="InterPro"/>
</dbReference>
<proteinExistence type="predicted"/>
<dbReference type="Proteomes" id="UP000440578">
    <property type="component" value="Unassembled WGS sequence"/>
</dbReference>
<dbReference type="AlphaFoldDB" id="A0A6A4VD65"/>
<protein>
    <submittedName>
        <fullName evidence="2">Neurofilament heavy polypeptide</fullName>
    </submittedName>
</protein>
<gene>
    <name evidence="2" type="primary">Nefh_2</name>
    <name evidence="2" type="ORF">FJT64_013271</name>
</gene>
<sequence>MPRVFIGRTHDLYGKSLWELLCNLKDFGVGRVVKRTKFNQRYPERSWYRIINVQPEMDEENRCGSVTVRRVFRGVETPRDVTLSRTTALTDYQLVPRHEEAQFCQLSPERVTEAVRTLPAALPKPPLLLPGEARAEACPTGPLADPAGTVQPGEARAEACPTGPLADPAGTVQPGEARAEACPTGPLADPAGAVQPGEARAEACPTGPLADPAGAVQPGEARAEACPTGPLADPAGAVQPGEARAEACPTGPLADPAGTVQPGEARAEACPTGPLADPAGTVQPGEARAEACPTGPLADPAGAVQPGEARAEACPTGPLADPAGAVQPGEARAEACPTGPLADPAGAVQPGEARAEACPTGPLADPAGAVQPGEARAEACPTGPLADPAGTVQPGEARAEACPTGPLADPAGAVQPGEARAGVCPTGPLADPAGAVQPGEARAEACPTGPLADPAGAVQPGEARAGVCPIGPLADPAGAVQPGEARAEVCPTGPLADPAGAVQPGEARAEACPTGPLADPAGTVQPGETRAEICPLTELAAVLVGLGDRQLSDVHFERDSPMPVLDEGDGEVSTSQFTELRPMNQDNSLTSLDLSTSACSLSQLDSLEVDTVADGLPALSDPGLLVEEDRDLGETAQISEGLESGVGQTAKKASANYATKHQVQPPPKACGELRCRKKCTTNFSETRRNELNKAVTNMNWEARALWYRAYVHTKDVARRSTDSDEKRQKSLFWYLPDTEGKMVAVCKGFFLTTVGLSPGNDMPIRNALNKGSVSAVDGRGRHQPAIKKDAAKIRDHIESFRPCAPHYRYLHAPYRRYLPADVTVAKMHQDFLEKHPEERLSYQRYRQEVVSMKISFTTLGHEECEQCKMHVHHNSSEHGLASDNVTDHTDGCDTCSRHSEHITRAREARTEYRSDADRDWGDDEAVVSADLMKVSLLPVLPHKAAIFTPRLIVFNETFAPLIRKGAQRGREKPLAILWHEGIAGRDAEDVAATFWQYLKENRDKREITIYADNCAGQQKSWVFATVLLTYIQQEDNATQKITVKYLESGHTAMSADAAHQVIQKKMAKAQLCDYQDFVSVVEDSGVRARTMKADDFFEFEDGISRRKLTLLGKEGMRPHLRDVRALQVRRGDDRLFVKACHTAKSWRGFQLLKATYDHSEPPKQRTTPRGVNKQKIDKLCQSLLPLMPHHKRPFWLQLQKEHARTVRDLAQ</sequence>
<comment type="caution">
    <text evidence="2">The sequence shown here is derived from an EMBL/GenBank/DDBJ whole genome shotgun (WGS) entry which is preliminary data.</text>
</comment>
<dbReference type="PANTHER" id="PTHR10773">
    <property type="entry name" value="DNA-DIRECTED RNA POLYMERASES I, II, AND III SUBUNIT RPABC2"/>
    <property type="match status" value="1"/>
</dbReference>
<reference evidence="2 3" key="1">
    <citation type="submission" date="2019-07" db="EMBL/GenBank/DDBJ databases">
        <title>Draft genome assembly of a fouling barnacle, Amphibalanus amphitrite (Darwin, 1854): The first reference genome for Thecostraca.</title>
        <authorList>
            <person name="Kim W."/>
        </authorList>
    </citation>
    <scope>NUCLEOTIDE SEQUENCE [LARGE SCALE GENOMIC DNA]</scope>
    <source>
        <strain evidence="2">SNU_AA5</strain>
        <tissue evidence="2">Soma without cirri and trophi</tissue>
    </source>
</reference>
<dbReference type="PANTHER" id="PTHR10773:SF19">
    <property type="match status" value="1"/>
</dbReference>
<accession>A0A6A4VD65</accession>
<name>A0A6A4VD65_AMPAM</name>
<evidence type="ECO:0000256" key="1">
    <source>
        <dbReference type="SAM" id="MobiDB-lite"/>
    </source>
</evidence>
<dbReference type="GO" id="GO:0005739">
    <property type="term" value="C:mitochondrion"/>
    <property type="evidence" value="ECO:0007669"/>
    <property type="project" value="InterPro"/>
</dbReference>
<dbReference type="Pfam" id="PF16053">
    <property type="entry name" value="MRP-S34"/>
    <property type="match status" value="1"/>
</dbReference>
<dbReference type="OrthoDB" id="16434at2759"/>
<evidence type="ECO:0000313" key="3">
    <source>
        <dbReference type="Proteomes" id="UP000440578"/>
    </source>
</evidence>
<keyword evidence="3" id="KW-1185">Reference proteome</keyword>